<keyword evidence="2" id="KW-1185">Reference proteome</keyword>
<evidence type="ECO:0000313" key="2">
    <source>
        <dbReference type="Proteomes" id="UP001227268"/>
    </source>
</evidence>
<gene>
    <name evidence="1" type="ORF">QFC21_007252</name>
</gene>
<comment type="caution">
    <text evidence="1">The sequence shown here is derived from an EMBL/GenBank/DDBJ whole genome shotgun (WGS) entry which is preliminary data.</text>
</comment>
<protein>
    <submittedName>
        <fullName evidence="1">Uncharacterized protein</fullName>
    </submittedName>
</protein>
<accession>A0ACC2UWM9</accession>
<dbReference type="EMBL" id="JASBWT010000055">
    <property type="protein sequence ID" value="KAJ9091357.1"/>
    <property type="molecule type" value="Genomic_DNA"/>
</dbReference>
<name>A0ACC2UWM9_9TREE</name>
<organism evidence="1 2">
    <name type="scientific">Naganishia friedmannii</name>
    <dbReference type="NCBI Taxonomy" id="89922"/>
    <lineage>
        <taxon>Eukaryota</taxon>
        <taxon>Fungi</taxon>
        <taxon>Dikarya</taxon>
        <taxon>Basidiomycota</taxon>
        <taxon>Agaricomycotina</taxon>
        <taxon>Tremellomycetes</taxon>
        <taxon>Filobasidiales</taxon>
        <taxon>Filobasidiaceae</taxon>
        <taxon>Naganishia</taxon>
    </lineage>
</organism>
<reference evidence="1" key="1">
    <citation type="submission" date="2023-04" db="EMBL/GenBank/DDBJ databases">
        <title>Draft Genome sequencing of Naganishia species isolated from polar environments using Oxford Nanopore Technology.</title>
        <authorList>
            <person name="Leo P."/>
            <person name="Venkateswaran K."/>
        </authorList>
    </citation>
    <scope>NUCLEOTIDE SEQUENCE</scope>
    <source>
        <strain evidence="1">MNA-CCFEE 5423</strain>
    </source>
</reference>
<sequence>MDCVGCMQALSILAGVLAIATPTVVGSYVPSYTPYILAALSFIVAAVQLIGFYGVFKEQRKTFKMYAVLNTLVFAGAFILTGALIAVSGVRHDEAVAKCQSSYYADNTDTTSEGKQVCDAFVWADLGIMAGLWLLLLVVQTYLCFITRVYAKNQKDEHQRYKSIYDQNAEEFAMVEQMQRYGVPGDAWDHRPSLDSLAEQERMADGSAFNRPYSYAPPGQGRMKSSSSLKFSDQVVDTGLSYHAGGDRESPASAAEYREYQQQMEDQQREMEYAQYQQQEQGHQYPPPIQTHDHGYANEEYEHEHHQGQTAPSASSPSHYSSNHTYEQQPQQMPMPMPMAPPEYSSGYAQAHDGGAVASGGPSRGDGKHGYVAR</sequence>
<dbReference type="Proteomes" id="UP001227268">
    <property type="component" value="Unassembled WGS sequence"/>
</dbReference>
<evidence type="ECO:0000313" key="1">
    <source>
        <dbReference type="EMBL" id="KAJ9091357.1"/>
    </source>
</evidence>
<proteinExistence type="predicted"/>